<proteinExistence type="predicted"/>
<evidence type="ECO:0000256" key="1">
    <source>
        <dbReference type="SAM" id="Coils"/>
    </source>
</evidence>
<reference evidence="2" key="1">
    <citation type="journal article" date="2015" name="Nature">
        <title>Complex archaea that bridge the gap between prokaryotes and eukaryotes.</title>
        <authorList>
            <person name="Spang A."/>
            <person name="Saw J.H."/>
            <person name="Jorgensen S.L."/>
            <person name="Zaremba-Niedzwiedzka K."/>
            <person name="Martijn J."/>
            <person name="Lind A.E."/>
            <person name="van Eijk R."/>
            <person name="Schleper C."/>
            <person name="Guy L."/>
            <person name="Ettema T.J."/>
        </authorList>
    </citation>
    <scope>NUCLEOTIDE SEQUENCE</scope>
</reference>
<gene>
    <name evidence="2" type="ORF">LCGC14_0936000</name>
</gene>
<sequence length="192" mass="21737">MEGKNSIKAHPTIGCCGLDCGLCPTYNTKGPSRCPGCYGSDFLNKHPSCSIGTCCVKKSNFETCAECSEFPCSKLKDWDKRDSFICHRVSLSNLKYIQENGLDPFLTHQKIRIELLEEMLNNFNEGRSKSFFCIATAVLPIKDLEQALEKTEEKIKEVGISLKDLKVKSKILKEKINKIANRKKIELKLRRN</sequence>
<dbReference type="Pfam" id="PF12675">
    <property type="entry name" value="DUF3795"/>
    <property type="match status" value="1"/>
</dbReference>
<dbReference type="InterPro" id="IPR024227">
    <property type="entry name" value="DUF3795"/>
</dbReference>
<accession>A0A0F9NLL3</accession>
<protein>
    <recommendedName>
        <fullName evidence="3">DUF3795 domain-containing protein</fullName>
    </recommendedName>
</protein>
<dbReference type="AlphaFoldDB" id="A0A0F9NLL3"/>
<dbReference type="EMBL" id="LAZR01003246">
    <property type="protein sequence ID" value="KKN20395.1"/>
    <property type="molecule type" value="Genomic_DNA"/>
</dbReference>
<comment type="caution">
    <text evidence="2">The sequence shown here is derived from an EMBL/GenBank/DDBJ whole genome shotgun (WGS) entry which is preliminary data.</text>
</comment>
<name>A0A0F9NLL3_9ZZZZ</name>
<organism evidence="2">
    <name type="scientific">marine sediment metagenome</name>
    <dbReference type="NCBI Taxonomy" id="412755"/>
    <lineage>
        <taxon>unclassified sequences</taxon>
        <taxon>metagenomes</taxon>
        <taxon>ecological metagenomes</taxon>
    </lineage>
</organism>
<evidence type="ECO:0008006" key="3">
    <source>
        <dbReference type="Google" id="ProtNLM"/>
    </source>
</evidence>
<evidence type="ECO:0000313" key="2">
    <source>
        <dbReference type="EMBL" id="KKN20395.1"/>
    </source>
</evidence>
<keyword evidence="1" id="KW-0175">Coiled coil</keyword>
<feature type="coiled-coil region" evidence="1">
    <location>
        <begin position="141"/>
        <end position="182"/>
    </location>
</feature>